<keyword evidence="2" id="KW-1185">Reference proteome</keyword>
<accession>A0A9N9IXS6</accession>
<gene>
    <name evidence="1" type="ORF">DERYTH_LOCUS17205</name>
</gene>
<protein>
    <submittedName>
        <fullName evidence="1">2316_t:CDS:1</fullName>
    </submittedName>
</protein>
<dbReference type="OrthoDB" id="2305365at2759"/>
<evidence type="ECO:0000313" key="2">
    <source>
        <dbReference type="Proteomes" id="UP000789405"/>
    </source>
</evidence>
<organism evidence="1 2">
    <name type="scientific">Dentiscutata erythropus</name>
    <dbReference type="NCBI Taxonomy" id="1348616"/>
    <lineage>
        <taxon>Eukaryota</taxon>
        <taxon>Fungi</taxon>
        <taxon>Fungi incertae sedis</taxon>
        <taxon>Mucoromycota</taxon>
        <taxon>Glomeromycotina</taxon>
        <taxon>Glomeromycetes</taxon>
        <taxon>Diversisporales</taxon>
        <taxon>Gigasporaceae</taxon>
        <taxon>Dentiscutata</taxon>
    </lineage>
</organism>
<evidence type="ECO:0000313" key="1">
    <source>
        <dbReference type="EMBL" id="CAG8754547.1"/>
    </source>
</evidence>
<dbReference type="EMBL" id="CAJVPY010015938">
    <property type="protein sequence ID" value="CAG8754547.1"/>
    <property type="molecule type" value="Genomic_DNA"/>
</dbReference>
<name>A0A9N9IXS6_9GLOM</name>
<reference evidence="1" key="1">
    <citation type="submission" date="2021-06" db="EMBL/GenBank/DDBJ databases">
        <authorList>
            <person name="Kallberg Y."/>
            <person name="Tangrot J."/>
            <person name="Rosling A."/>
        </authorList>
    </citation>
    <scope>NUCLEOTIDE SEQUENCE</scope>
    <source>
        <strain evidence="1">MA453B</strain>
    </source>
</reference>
<dbReference type="Proteomes" id="UP000789405">
    <property type="component" value="Unassembled WGS sequence"/>
</dbReference>
<comment type="caution">
    <text evidence="1">The sequence shown here is derived from an EMBL/GenBank/DDBJ whole genome shotgun (WGS) entry which is preliminary data.</text>
</comment>
<sequence length="121" mass="13726">MLQGEPSICRSSHPIKCINYTKTDESNEKRELRKVRRTNNITNSESAKSSVPRTPLQVPRVLTLLKTMSNKRPISNEEILQYSEDISVICTFDKSVDKLTLEISAELANKLSSVYDTNPKI</sequence>
<proteinExistence type="predicted"/>
<dbReference type="AlphaFoldDB" id="A0A9N9IXS6"/>